<comment type="similarity">
    <text evidence="1">Belongs to the PDK/BCKDK protein kinase family.</text>
</comment>
<dbReference type="PANTHER" id="PTHR11947:SF39">
    <property type="entry name" value="PROTEIN-SERINE_THREONINE KINASE"/>
    <property type="match status" value="1"/>
</dbReference>
<dbReference type="GO" id="GO:0005524">
    <property type="term" value="F:ATP binding"/>
    <property type="evidence" value="ECO:0007669"/>
    <property type="project" value="UniProtKB-UniRule"/>
</dbReference>
<organism evidence="3 4">
    <name type="scientific">Acipenser ruthenus</name>
    <name type="common">Sterlet sturgeon</name>
    <dbReference type="NCBI Taxonomy" id="7906"/>
    <lineage>
        <taxon>Eukaryota</taxon>
        <taxon>Metazoa</taxon>
        <taxon>Chordata</taxon>
        <taxon>Craniata</taxon>
        <taxon>Vertebrata</taxon>
        <taxon>Euteleostomi</taxon>
        <taxon>Actinopterygii</taxon>
        <taxon>Chondrostei</taxon>
        <taxon>Acipenseriformes</taxon>
        <taxon>Acipenseridae</taxon>
        <taxon>Acipenser</taxon>
    </lineage>
</organism>
<reference evidence="3 4" key="1">
    <citation type="submission" date="2019-01" db="EMBL/GenBank/DDBJ databases">
        <title>Draft Genome and Complete Hox-Cluster Characterization of the Sterlet Sturgeon (Acipenser ruthenus).</title>
        <authorList>
            <person name="Wei Q."/>
        </authorList>
    </citation>
    <scope>NUCLEOTIDE SEQUENCE [LARGE SCALE GENOMIC DNA]</scope>
    <source>
        <strain evidence="3">WHYD16114868_AA</strain>
        <tissue evidence="3">Blood</tissue>
    </source>
</reference>
<comment type="caution">
    <text evidence="3">The sequence shown here is derived from an EMBL/GenBank/DDBJ whole genome shotgun (WGS) entry which is preliminary data.</text>
</comment>
<proteinExistence type="inferred from homology"/>
<accession>A0A662YMW8</accession>
<dbReference type="SUPFAM" id="SSF55874">
    <property type="entry name" value="ATPase domain of HSP90 chaperone/DNA topoisomerase II/histidine kinase"/>
    <property type="match status" value="1"/>
</dbReference>
<name>A0A662YMW8_ACIRT</name>
<dbReference type="Pfam" id="PF02518">
    <property type="entry name" value="HATPase_c"/>
    <property type="match status" value="1"/>
</dbReference>
<dbReference type="AlphaFoldDB" id="A0A662YMW8"/>
<dbReference type="PRINTS" id="PR00344">
    <property type="entry name" value="BCTRLSENSOR"/>
</dbReference>
<evidence type="ECO:0000259" key="2">
    <source>
        <dbReference type="Pfam" id="PF02518"/>
    </source>
</evidence>
<dbReference type="InterPro" id="IPR039028">
    <property type="entry name" value="BCKD/PDK"/>
</dbReference>
<comment type="subcellular location">
    <subcellularLocation>
        <location evidence="1">Mitochondrion matrix</location>
    </subcellularLocation>
</comment>
<evidence type="ECO:0000313" key="4">
    <source>
        <dbReference type="Proteomes" id="UP000289886"/>
    </source>
</evidence>
<dbReference type="InterPro" id="IPR036890">
    <property type="entry name" value="HATPase_C_sf"/>
</dbReference>
<feature type="domain" description="Histidine kinase/HSP90-like ATPase" evidence="2">
    <location>
        <begin position="30"/>
        <end position="121"/>
    </location>
</feature>
<sequence length="132" mass="14552">MYMLEQTVSYSLLIQVQPEVDALTELILVFIVRISDRGGGIPHSILDKVLDYHFTTAEESNQDPRMSNLFGIITNNGPQSGPMHGFGFGLPTSVAYAEYLGGSLTVQSMQGIGTDVYLRLRHIDGKGESFRI</sequence>
<evidence type="ECO:0000256" key="1">
    <source>
        <dbReference type="RuleBase" id="RU366032"/>
    </source>
</evidence>
<dbReference type="GO" id="GO:0004740">
    <property type="term" value="F:pyruvate dehydrogenase (acetyl-transferring) kinase activity"/>
    <property type="evidence" value="ECO:0007669"/>
    <property type="project" value="TreeGrafter"/>
</dbReference>
<keyword evidence="4" id="KW-1185">Reference proteome</keyword>
<dbReference type="GO" id="GO:0005759">
    <property type="term" value="C:mitochondrial matrix"/>
    <property type="evidence" value="ECO:0007669"/>
    <property type="project" value="UniProtKB-SubCell"/>
</dbReference>
<dbReference type="GO" id="GO:0010906">
    <property type="term" value="P:regulation of glucose metabolic process"/>
    <property type="evidence" value="ECO:0007669"/>
    <property type="project" value="TreeGrafter"/>
</dbReference>
<dbReference type="InterPro" id="IPR004358">
    <property type="entry name" value="Sig_transdc_His_kin-like_C"/>
</dbReference>
<keyword evidence="1" id="KW-0067">ATP-binding</keyword>
<dbReference type="EMBL" id="SCEB01001120">
    <property type="protein sequence ID" value="RXM97376.1"/>
    <property type="molecule type" value="Genomic_DNA"/>
</dbReference>
<gene>
    <name evidence="3" type="ORF">EOD39_14510</name>
</gene>
<dbReference type="PANTHER" id="PTHR11947">
    <property type="entry name" value="PYRUVATE DEHYDROGENASE KINASE"/>
    <property type="match status" value="1"/>
</dbReference>
<dbReference type="Gene3D" id="3.30.565.10">
    <property type="entry name" value="Histidine kinase-like ATPase, C-terminal domain"/>
    <property type="match status" value="1"/>
</dbReference>
<protein>
    <recommendedName>
        <fullName evidence="1">Protein-serine/threonine kinase</fullName>
        <ecNumber evidence="1">2.7.11.-</ecNumber>
    </recommendedName>
</protein>
<keyword evidence="1" id="KW-0547">Nucleotide-binding</keyword>
<keyword evidence="1" id="KW-0496">Mitochondrion</keyword>
<keyword evidence="1" id="KW-0808">Transferase</keyword>
<evidence type="ECO:0000313" key="3">
    <source>
        <dbReference type="EMBL" id="RXM97376.1"/>
    </source>
</evidence>
<dbReference type="InterPro" id="IPR003594">
    <property type="entry name" value="HATPase_dom"/>
</dbReference>
<dbReference type="EC" id="2.7.11.-" evidence="1"/>
<keyword evidence="1 3" id="KW-0418">Kinase</keyword>
<dbReference type="Proteomes" id="UP000289886">
    <property type="component" value="Unassembled WGS sequence"/>
</dbReference>